<evidence type="ECO:0000313" key="3">
    <source>
        <dbReference type="Proteomes" id="UP000236454"/>
    </source>
</evidence>
<dbReference type="PANTHER" id="PTHR36114:SF1">
    <property type="entry name" value="16.7 KDA PROTEIN IN WHIE LOCUS"/>
    <property type="match status" value="1"/>
</dbReference>
<dbReference type="InterPro" id="IPR052044">
    <property type="entry name" value="PKS_Associated_Protein"/>
</dbReference>
<sequence>MEIEKVNLNQKLANFKDYWSPKIVGELNEQFVKLVKVKGEFVKHKHEHEDELFYVVSGTLYIELNDKTLELNPGEFVIIPKGIEHKPYAPEEVSIMLFEPATTLNTGNTKNELTVSDLDKI</sequence>
<accession>A0A1I7B218</accession>
<dbReference type="Gene3D" id="2.60.120.10">
    <property type="entry name" value="Jelly Rolls"/>
    <property type="match status" value="1"/>
</dbReference>
<dbReference type="Pfam" id="PF07883">
    <property type="entry name" value="Cupin_2"/>
    <property type="match status" value="1"/>
</dbReference>
<organism evidence="2 3">
    <name type="scientific">Lishizhenia tianjinensis</name>
    <dbReference type="NCBI Taxonomy" id="477690"/>
    <lineage>
        <taxon>Bacteria</taxon>
        <taxon>Pseudomonadati</taxon>
        <taxon>Bacteroidota</taxon>
        <taxon>Flavobacteriia</taxon>
        <taxon>Flavobacteriales</taxon>
        <taxon>Crocinitomicaceae</taxon>
        <taxon>Lishizhenia</taxon>
    </lineage>
</organism>
<dbReference type="SUPFAM" id="SSF51182">
    <property type="entry name" value="RmlC-like cupins"/>
    <property type="match status" value="1"/>
</dbReference>
<keyword evidence="3" id="KW-1185">Reference proteome</keyword>
<proteinExistence type="predicted"/>
<dbReference type="Proteomes" id="UP000236454">
    <property type="component" value="Unassembled WGS sequence"/>
</dbReference>
<gene>
    <name evidence="2" type="ORF">SAMN05216474_2473</name>
</gene>
<feature type="domain" description="Cupin type-2" evidence="1">
    <location>
        <begin position="36"/>
        <end position="93"/>
    </location>
</feature>
<evidence type="ECO:0000313" key="2">
    <source>
        <dbReference type="EMBL" id="SFT81171.1"/>
    </source>
</evidence>
<dbReference type="AlphaFoldDB" id="A0A1I7B218"/>
<dbReference type="STRING" id="477690.SAMN05216474_2473"/>
<reference evidence="2 3" key="1">
    <citation type="submission" date="2016-10" db="EMBL/GenBank/DDBJ databases">
        <authorList>
            <person name="de Groot N.N."/>
        </authorList>
    </citation>
    <scope>NUCLEOTIDE SEQUENCE [LARGE SCALE GENOMIC DNA]</scope>
    <source>
        <strain evidence="2 3">CGMCC 1.7005</strain>
    </source>
</reference>
<dbReference type="EMBL" id="FPAS01000004">
    <property type="protein sequence ID" value="SFT81171.1"/>
    <property type="molecule type" value="Genomic_DNA"/>
</dbReference>
<name>A0A1I7B218_9FLAO</name>
<dbReference type="RefSeq" id="WP_211664740.1">
    <property type="nucleotide sequence ID" value="NZ_FPAS01000004.1"/>
</dbReference>
<protein>
    <submittedName>
        <fullName evidence="2">Mannose-6-phosphate isomerase, cupin superfamily</fullName>
    </submittedName>
</protein>
<dbReference type="CDD" id="cd02226">
    <property type="entry name" value="cupin_YdbB-like"/>
    <property type="match status" value="1"/>
</dbReference>
<dbReference type="InterPro" id="IPR013096">
    <property type="entry name" value="Cupin_2"/>
</dbReference>
<evidence type="ECO:0000259" key="1">
    <source>
        <dbReference type="Pfam" id="PF07883"/>
    </source>
</evidence>
<keyword evidence="2" id="KW-0413">Isomerase</keyword>
<dbReference type="GO" id="GO:0016853">
    <property type="term" value="F:isomerase activity"/>
    <property type="evidence" value="ECO:0007669"/>
    <property type="project" value="UniProtKB-KW"/>
</dbReference>
<dbReference type="PANTHER" id="PTHR36114">
    <property type="entry name" value="16.7 KDA PROTEIN IN WHIE LOCUS"/>
    <property type="match status" value="1"/>
</dbReference>
<dbReference type="InterPro" id="IPR011051">
    <property type="entry name" value="RmlC_Cupin_sf"/>
</dbReference>
<dbReference type="InterPro" id="IPR014710">
    <property type="entry name" value="RmlC-like_jellyroll"/>
</dbReference>